<dbReference type="Proteomes" id="UP000004348">
    <property type="component" value="Chromosome"/>
</dbReference>
<protein>
    <submittedName>
        <fullName evidence="1">Uncharacterized protein</fullName>
    </submittedName>
</protein>
<dbReference type="HOGENOM" id="CLU_2930015_0_0_2"/>
<sequence>MWDVFFIPSLEISGFAIIVRQVRFFSAPLPIISDYPSPDHISCMEGGVSSAVAACRAPAHT</sequence>
<accession>F3KI95</accession>
<organism evidence="1">
    <name type="scientific">Candidatus Nitrosarchaeum limnium SFB1</name>
    <dbReference type="NCBI Taxonomy" id="886738"/>
    <lineage>
        <taxon>Archaea</taxon>
        <taxon>Nitrososphaerota</taxon>
        <taxon>Nitrososphaeria</taxon>
        <taxon>Nitrosopumilales</taxon>
        <taxon>Nitrosopumilaceae</taxon>
        <taxon>Nitrosarchaeum</taxon>
    </lineage>
</organism>
<name>F3KI95_9ARCH</name>
<comment type="caution">
    <text evidence="1">The sequence shown here is derived from an EMBL/GenBank/DDBJ whole genome shotgun (WGS) entry which is preliminary data.</text>
</comment>
<proteinExistence type="predicted"/>
<dbReference type="EMBL" id="AEGP01000018">
    <property type="protein sequence ID" value="EGG42880.1"/>
    <property type="molecule type" value="Genomic_DNA"/>
</dbReference>
<dbReference type="AlphaFoldDB" id="F3KI95"/>
<evidence type="ECO:0000313" key="1">
    <source>
        <dbReference type="EMBL" id="EGG42880.1"/>
    </source>
</evidence>
<gene>
    <name evidence="1" type="ORF">Nlim_0190</name>
</gene>
<reference evidence="1" key="1">
    <citation type="journal article" date="2011" name="PLoS ONE">
        <title>Genome of a low-salinity ammonia-oxidizing archaeon determined by single-cell and metagenomic analysis.</title>
        <authorList>
            <person name="Blainey P.C."/>
            <person name="Mosier A.C."/>
            <person name="Potanina A."/>
            <person name="Francis C.A."/>
            <person name="Quake S.R."/>
        </authorList>
    </citation>
    <scope>NUCLEOTIDE SEQUENCE [LARGE SCALE GENOMIC DNA]</scope>
    <source>
        <strain evidence="1">SFB1</strain>
    </source>
</reference>